<comment type="caution">
    <text evidence="9">The sequence shown here is derived from an EMBL/GenBank/DDBJ whole genome shotgun (WGS) entry which is preliminary data.</text>
</comment>
<evidence type="ECO:0000256" key="5">
    <source>
        <dbReference type="ARBA" id="ARBA00023180"/>
    </source>
</evidence>
<dbReference type="Proteomes" id="UP000651057">
    <property type="component" value="Unassembled WGS sequence"/>
</dbReference>
<dbReference type="NCBIfam" id="TIGR04183">
    <property type="entry name" value="Por_Secre_tail"/>
    <property type="match status" value="1"/>
</dbReference>
<evidence type="ECO:0000256" key="4">
    <source>
        <dbReference type="ARBA" id="ARBA00022729"/>
    </source>
</evidence>
<dbReference type="Pfam" id="PF01030">
    <property type="entry name" value="Recep_L_domain"/>
    <property type="match status" value="2"/>
</dbReference>
<protein>
    <submittedName>
        <fullName evidence="9">T9SS type A sorting domain-containing protein</fullName>
    </submittedName>
</protein>
<sequence length="863" mass="93064">MKRTVLLYALVVLGIQWTFAQVHDGDLTLATQAQIDAFNYTEINGSLTIQELVPGNILDLSPISKLQILQGGLTIQGNSGLQNLNGLSSLSTINGTLVIEDNANLEDLTGLSNIQTILGNLAIHKNHKLTSIGTFNELTAVNGWVSIHWNAKLFSINGFLKLATVGSNFSITSNPNLNNLNGLYTLTYIGGHLRIINNKKLYEISPLSNVTSVRSLMIKKSGLNTLDHLSSLTEIRGGLFVSDNPYLNNISGISAALDGGIVALDVLNNPQLEDFTGLENLASLGKVRIINNPNLKNLDALSNLVRVHQYLDVSNNTGLESACGIIQLLEEPSAVGGLITLDNNGANSSDAATIINNCNNCRILNGDLLLTTQTEVNNFKYCKINGDLTIQESSPNAITNLNALFNLSIVTGDVLIHNNQTIDNLDVLSNLTAVRGDFTLKGNSNLTHTGNFINLTAIGGKLSIENNAILSNLSGFSAVQSLGGDLHIENNPNLTNLDGLNISGLDPYRYCDVTIHNNPNLVNIDALSKLGFVPGNVSITANPALQNLDGLSNIRAVQDNLTIEDNTSLSDACGILSLIEDSNTSSYSFYGVRLNTTIANNAANTSAKIDIINACNNTTFADVTLTSQAEIDSFDYTIIRGTLTISESVPGNITNLDSLKTLKQVNKVRIVNNTALTTLGGLPYNLSKITDTGDNFILEDNPSLFAIDGVPPLVIYNYTTIYSLICNGIIEKAKIRHEPSQDFQYISRVPYPCFIPIPGQGLFKRRKSGGAKTVLQDVLPTISSDKLILYPTVSKGNQVTISGVKTDFSYAVYDITGKLIETNTLPYTSAEQVIKFGSKLGTGMYFIQILETNKKTSLKFMVN</sequence>
<evidence type="ECO:0000313" key="9">
    <source>
        <dbReference type="EMBL" id="MBL0682109.1"/>
    </source>
</evidence>
<keyword evidence="10" id="KW-1185">Reference proteome</keyword>
<dbReference type="InterPro" id="IPR026444">
    <property type="entry name" value="Secre_tail"/>
</dbReference>
<dbReference type="InterPro" id="IPR051648">
    <property type="entry name" value="CWI-Assembly_Regulator"/>
</dbReference>
<keyword evidence="2" id="KW-0134">Cell wall</keyword>
<evidence type="ECO:0000256" key="6">
    <source>
        <dbReference type="SAM" id="SignalP"/>
    </source>
</evidence>
<dbReference type="EMBL" id="JAERQJ010000001">
    <property type="protein sequence ID" value="MBL0682109.1"/>
    <property type="molecule type" value="Genomic_DNA"/>
</dbReference>
<keyword evidence="3" id="KW-0964">Secreted</keyword>
<feature type="domain" description="Secretion system C-terminal sorting" evidence="8">
    <location>
        <begin position="790"/>
        <end position="862"/>
    </location>
</feature>
<comment type="subcellular location">
    <subcellularLocation>
        <location evidence="1">Secreted</location>
        <location evidence="1">Cell wall</location>
    </subcellularLocation>
</comment>
<dbReference type="InterPro" id="IPR000494">
    <property type="entry name" value="Rcpt_L-dom"/>
</dbReference>
<evidence type="ECO:0000256" key="2">
    <source>
        <dbReference type="ARBA" id="ARBA00022512"/>
    </source>
</evidence>
<reference evidence="9" key="1">
    <citation type="submission" date="2021-01" db="EMBL/GenBank/DDBJ databases">
        <authorList>
            <person name="Zhong Y.L."/>
        </authorList>
    </citation>
    <scope>NUCLEOTIDE SEQUENCE</scope>
    <source>
        <strain evidence="9">KCTC 23302</strain>
    </source>
</reference>
<dbReference type="GO" id="GO:0030313">
    <property type="term" value="C:cell envelope"/>
    <property type="evidence" value="ECO:0007669"/>
    <property type="project" value="UniProtKB-SubCell"/>
</dbReference>
<feature type="chain" id="PRO_5037343364" evidence="6">
    <location>
        <begin position="21"/>
        <end position="863"/>
    </location>
</feature>
<gene>
    <name evidence="9" type="ORF">JJQ60_01130</name>
</gene>
<evidence type="ECO:0000256" key="3">
    <source>
        <dbReference type="ARBA" id="ARBA00022525"/>
    </source>
</evidence>
<keyword evidence="5" id="KW-0325">Glycoprotein</keyword>
<accession>A0A936ZLZ6</accession>
<dbReference type="Gene3D" id="3.80.20.20">
    <property type="entry name" value="Receptor L-domain"/>
    <property type="match status" value="5"/>
</dbReference>
<evidence type="ECO:0000259" key="8">
    <source>
        <dbReference type="Pfam" id="PF18962"/>
    </source>
</evidence>
<dbReference type="Pfam" id="PF18962">
    <property type="entry name" value="Por_Secre_tail"/>
    <property type="match status" value="1"/>
</dbReference>
<feature type="signal peptide" evidence="6">
    <location>
        <begin position="1"/>
        <end position="20"/>
    </location>
</feature>
<evidence type="ECO:0000256" key="1">
    <source>
        <dbReference type="ARBA" id="ARBA00004191"/>
    </source>
</evidence>
<evidence type="ECO:0000313" key="10">
    <source>
        <dbReference type="Proteomes" id="UP000651057"/>
    </source>
</evidence>
<dbReference type="PANTHER" id="PTHR31018">
    <property type="entry name" value="SPORULATION-SPECIFIC PROTEIN-RELATED"/>
    <property type="match status" value="1"/>
</dbReference>
<proteinExistence type="predicted"/>
<dbReference type="AlphaFoldDB" id="A0A936ZLZ6"/>
<dbReference type="InterPro" id="IPR036941">
    <property type="entry name" value="Rcpt_L-dom_sf"/>
</dbReference>
<feature type="domain" description="Receptor L-domain" evidence="7">
    <location>
        <begin position="360"/>
        <end position="442"/>
    </location>
</feature>
<keyword evidence="4 6" id="KW-0732">Signal</keyword>
<feature type="domain" description="Receptor L-domain" evidence="7">
    <location>
        <begin position="68"/>
        <end position="154"/>
    </location>
</feature>
<organism evidence="9 10">
    <name type="scientific">Aquimarina mytili</name>
    <dbReference type="NCBI Taxonomy" id="874423"/>
    <lineage>
        <taxon>Bacteria</taxon>
        <taxon>Pseudomonadati</taxon>
        <taxon>Bacteroidota</taxon>
        <taxon>Flavobacteriia</taxon>
        <taxon>Flavobacteriales</taxon>
        <taxon>Flavobacteriaceae</taxon>
        <taxon>Aquimarina</taxon>
    </lineage>
</organism>
<dbReference type="RefSeq" id="WP_201916114.1">
    <property type="nucleotide sequence ID" value="NZ_BAABAX010000001.1"/>
</dbReference>
<dbReference type="SUPFAM" id="SSF52058">
    <property type="entry name" value="L domain-like"/>
    <property type="match status" value="7"/>
</dbReference>
<dbReference type="PANTHER" id="PTHR31018:SF3">
    <property type="entry name" value="RECEPTOR PROTEIN-TYROSINE KINASE"/>
    <property type="match status" value="1"/>
</dbReference>
<evidence type="ECO:0000259" key="7">
    <source>
        <dbReference type="Pfam" id="PF01030"/>
    </source>
</evidence>
<name>A0A936ZLZ6_9FLAO</name>